<dbReference type="SUPFAM" id="SSF53756">
    <property type="entry name" value="UDP-Glycosyltransferase/glycogen phosphorylase"/>
    <property type="match status" value="1"/>
</dbReference>
<name>A0ABQ3B6I8_9GAMM</name>
<accession>A0ABQ3B6I8</accession>
<dbReference type="CDD" id="cd03786">
    <property type="entry name" value="GTB_UDP-GlcNAc_2-Epimerase"/>
    <property type="match status" value="1"/>
</dbReference>
<feature type="domain" description="UDP-N-acetylglucosamine 2-epimerase" evidence="2">
    <location>
        <begin position="23"/>
        <end position="369"/>
    </location>
</feature>
<dbReference type="Gene3D" id="3.40.50.2000">
    <property type="entry name" value="Glycogen Phosphorylase B"/>
    <property type="match status" value="2"/>
</dbReference>
<feature type="region of interest" description="Disordered" evidence="1">
    <location>
        <begin position="372"/>
        <end position="392"/>
    </location>
</feature>
<dbReference type="EMBL" id="BMXV01000005">
    <property type="protein sequence ID" value="GGY76419.1"/>
    <property type="molecule type" value="Genomic_DNA"/>
</dbReference>
<gene>
    <name evidence="3" type="primary">neuC</name>
    <name evidence="3" type="ORF">GCM10007071_24870</name>
</gene>
<dbReference type="PANTHER" id="PTHR43174">
    <property type="entry name" value="UDP-N-ACETYLGLUCOSAMINE 2-EPIMERASE"/>
    <property type="match status" value="1"/>
</dbReference>
<feature type="compositionally biased region" description="Basic and acidic residues" evidence="1">
    <location>
        <begin position="378"/>
        <end position="392"/>
    </location>
</feature>
<evidence type="ECO:0000259" key="2">
    <source>
        <dbReference type="Pfam" id="PF02350"/>
    </source>
</evidence>
<sequence>MKTVAVFTGTRADYGLLHPLLTKLAHHSEMDLQLIVSGMHLSPQFGETWRTIEADGFTIDAKVEMLLASDTSSGVAKSMGVGVIGFADALERLHPDGLVILGDRYEALAIAQVAAVMRIPIAHLHGGEITEGAYDDPIRHAITKLSHYHFVAAEAYRQRVIQLGEPPACVWNVGALGIENIGTVPRVPLSTINQKFDLDLKQPFFLVTYHPVTAGDEDSGETFGNLLAALDDFPEHQVLLTYPNSDNGGHRLIRMLEQYADERPGRVFAVPSLGMQCYLSAVELCDAVIGNSSSGVIEVPSIKTPAVNIGVRQRGRLAAESVIHSGMSRANIRGAIEQALSPAAKYMAETCDNPYGSGETSARIVEILRNQQPPGAKQFHDIPRPDKDQGEW</sequence>
<protein>
    <submittedName>
        <fullName evidence="3">UDP-N-acetyl glucosamine 2-epimerase</fullName>
    </submittedName>
</protein>
<organism evidence="3 4">
    <name type="scientific">Marinobacter zhanjiangensis</name>
    <dbReference type="NCBI Taxonomy" id="578215"/>
    <lineage>
        <taxon>Bacteria</taxon>
        <taxon>Pseudomonadati</taxon>
        <taxon>Pseudomonadota</taxon>
        <taxon>Gammaproteobacteria</taxon>
        <taxon>Pseudomonadales</taxon>
        <taxon>Marinobacteraceae</taxon>
        <taxon>Marinobacter</taxon>
    </lineage>
</organism>
<dbReference type="InterPro" id="IPR003331">
    <property type="entry name" value="UDP_GlcNAc_Epimerase_2_dom"/>
</dbReference>
<evidence type="ECO:0000313" key="4">
    <source>
        <dbReference type="Proteomes" id="UP000601597"/>
    </source>
</evidence>
<comment type="caution">
    <text evidence="3">The sequence shown here is derived from an EMBL/GenBank/DDBJ whole genome shotgun (WGS) entry which is preliminary data.</text>
</comment>
<keyword evidence="4" id="KW-1185">Reference proteome</keyword>
<evidence type="ECO:0000256" key="1">
    <source>
        <dbReference type="SAM" id="MobiDB-lite"/>
    </source>
</evidence>
<dbReference type="InterPro" id="IPR020004">
    <property type="entry name" value="UDP-GlcNAc_Epase"/>
</dbReference>
<dbReference type="PANTHER" id="PTHR43174:SF3">
    <property type="entry name" value="UDP-N-ACETYLGLUCOSAMINE 2-EPIMERASE"/>
    <property type="match status" value="1"/>
</dbReference>
<dbReference type="InterPro" id="IPR029767">
    <property type="entry name" value="WecB-like"/>
</dbReference>
<reference evidence="4" key="1">
    <citation type="journal article" date="2019" name="Int. J. Syst. Evol. Microbiol.">
        <title>The Global Catalogue of Microorganisms (GCM) 10K type strain sequencing project: providing services to taxonomists for standard genome sequencing and annotation.</title>
        <authorList>
            <consortium name="The Broad Institute Genomics Platform"/>
            <consortium name="The Broad Institute Genome Sequencing Center for Infectious Disease"/>
            <person name="Wu L."/>
            <person name="Ma J."/>
        </authorList>
    </citation>
    <scope>NUCLEOTIDE SEQUENCE [LARGE SCALE GENOMIC DNA]</scope>
    <source>
        <strain evidence="4">KCTC 22280</strain>
    </source>
</reference>
<dbReference type="Pfam" id="PF02350">
    <property type="entry name" value="Epimerase_2"/>
    <property type="match status" value="1"/>
</dbReference>
<dbReference type="NCBIfam" id="TIGR03568">
    <property type="entry name" value="NeuC_NnaA"/>
    <property type="match status" value="1"/>
</dbReference>
<proteinExistence type="predicted"/>
<dbReference type="RefSeq" id="WP_189576873.1">
    <property type="nucleotide sequence ID" value="NZ_BMXV01000005.1"/>
</dbReference>
<dbReference type="Proteomes" id="UP000601597">
    <property type="component" value="Unassembled WGS sequence"/>
</dbReference>
<evidence type="ECO:0000313" key="3">
    <source>
        <dbReference type="EMBL" id="GGY76419.1"/>
    </source>
</evidence>